<dbReference type="Gene3D" id="3.40.640.10">
    <property type="entry name" value="Type I PLP-dependent aspartate aminotransferase-like (Major domain)"/>
    <property type="match status" value="1"/>
</dbReference>
<dbReference type="OrthoDB" id="9774495at2"/>
<dbReference type="PANTHER" id="PTHR48097:SF5">
    <property type="entry name" value="LOW SPECIFICITY L-THREONINE ALDOLASE"/>
    <property type="match status" value="1"/>
</dbReference>
<accession>A0A6I4TZI7</accession>
<sequence length="331" mass="35093">MHFLSDNAAAVHPQVWRALHDANAADTPYDTDRLSRALDDSFSALFGRDVAVLWMATGTAANCLALASMVAPHGAVFCHHEAHIENDEGGAPGFFTHGAKLVLAGGADARLTAESVAARLDAIRDDVHQVPVQAISLTQASELGCCYRPDDLAAIAEIARARSLRLHMDGARFANAVAFLGCTPAEACGPVDALSFGCVKNGAMNAEAVVFFDPTLADVARRQRKRAGQLQSKGRFLAAQLHAMISDGLWLANARAANAAAAEIAGGAGARLLHPVEANEIFLRCTADERAALRTQGFGFYDWGPDAARFVTAWDTRDEHALALARALQAL</sequence>
<dbReference type="AlphaFoldDB" id="A0A6I4TZI7"/>
<dbReference type="InterPro" id="IPR015424">
    <property type="entry name" value="PyrdxlP-dep_Trfase"/>
</dbReference>
<evidence type="ECO:0000256" key="1">
    <source>
        <dbReference type="ARBA" id="ARBA00001933"/>
    </source>
</evidence>
<dbReference type="Gene3D" id="3.90.1150.10">
    <property type="entry name" value="Aspartate Aminotransferase, domain 1"/>
    <property type="match status" value="1"/>
</dbReference>
<name>A0A6I4TZI7_9SPHN</name>
<keyword evidence="7" id="KW-1185">Reference proteome</keyword>
<reference evidence="6 7" key="1">
    <citation type="submission" date="2019-12" db="EMBL/GenBank/DDBJ databases">
        <title>Genomic-based taxomic classification of the family Erythrobacteraceae.</title>
        <authorList>
            <person name="Xu L."/>
        </authorList>
    </citation>
    <scope>NUCLEOTIDE SEQUENCE [LARGE SCALE GENOMIC DNA]</scope>
    <source>
        <strain evidence="6 7">S36</strain>
    </source>
</reference>
<protein>
    <submittedName>
        <fullName evidence="6">Low specificity L-threonine aldolase</fullName>
    </submittedName>
</protein>
<dbReference type="SUPFAM" id="SSF53383">
    <property type="entry name" value="PLP-dependent transferases"/>
    <property type="match status" value="1"/>
</dbReference>
<dbReference type="RefSeq" id="WP_161391825.1">
    <property type="nucleotide sequence ID" value="NZ_JBHSCP010000002.1"/>
</dbReference>
<dbReference type="GO" id="GO:0016829">
    <property type="term" value="F:lyase activity"/>
    <property type="evidence" value="ECO:0007669"/>
    <property type="project" value="InterPro"/>
</dbReference>
<comment type="caution">
    <text evidence="6">The sequence shown here is derived from an EMBL/GenBank/DDBJ whole genome shotgun (WGS) entry which is preliminary data.</text>
</comment>
<comment type="similarity">
    <text evidence="2">Belongs to the threonine aldolase family.</text>
</comment>
<evidence type="ECO:0000259" key="5">
    <source>
        <dbReference type="Pfam" id="PF01212"/>
    </source>
</evidence>
<dbReference type="EMBL" id="WTYJ01000003">
    <property type="protein sequence ID" value="MXP00088.1"/>
    <property type="molecule type" value="Genomic_DNA"/>
</dbReference>
<keyword evidence="4" id="KW-0663">Pyridoxal phosphate</keyword>
<dbReference type="Proteomes" id="UP000469430">
    <property type="component" value="Unassembled WGS sequence"/>
</dbReference>
<evidence type="ECO:0000313" key="7">
    <source>
        <dbReference type="Proteomes" id="UP000469430"/>
    </source>
</evidence>
<evidence type="ECO:0000256" key="4">
    <source>
        <dbReference type="ARBA" id="ARBA00022898"/>
    </source>
</evidence>
<proteinExistence type="inferred from homology"/>
<comment type="subunit">
    <text evidence="3">Homotetramer.</text>
</comment>
<dbReference type="PANTHER" id="PTHR48097">
    <property type="entry name" value="L-THREONINE ALDOLASE-RELATED"/>
    <property type="match status" value="1"/>
</dbReference>
<evidence type="ECO:0000256" key="3">
    <source>
        <dbReference type="ARBA" id="ARBA00011881"/>
    </source>
</evidence>
<comment type="cofactor">
    <cofactor evidence="1">
        <name>pyridoxal 5'-phosphate</name>
        <dbReference type="ChEBI" id="CHEBI:597326"/>
    </cofactor>
</comment>
<organism evidence="6 7">
    <name type="scientific">Croceibacterium xixiisoli</name>
    <dbReference type="NCBI Taxonomy" id="1476466"/>
    <lineage>
        <taxon>Bacteria</taxon>
        <taxon>Pseudomonadati</taxon>
        <taxon>Pseudomonadota</taxon>
        <taxon>Alphaproteobacteria</taxon>
        <taxon>Sphingomonadales</taxon>
        <taxon>Erythrobacteraceae</taxon>
        <taxon>Croceibacterium</taxon>
    </lineage>
</organism>
<dbReference type="GO" id="GO:0006520">
    <property type="term" value="P:amino acid metabolic process"/>
    <property type="evidence" value="ECO:0007669"/>
    <property type="project" value="InterPro"/>
</dbReference>
<evidence type="ECO:0000256" key="2">
    <source>
        <dbReference type="ARBA" id="ARBA00006966"/>
    </source>
</evidence>
<feature type="domain" description="Aromatic amino acid beta-eliminating lyase/threonine aldolase" evidence="5">
    <location>
        <begin position="3"/>
        <end position="281"/>
    </location>
</feature>
<evidence type="ECO:0000313" key="6">
    <source>
        <dbReference type="EMBL" id="MXP00088.1"/>
    </source>
</evidence>
<dbReference type="InterPro" id="IPR001597">
    <property type="entry name" value="ArAA_b-elim_lyase/Thr_aldolase"/>
</dbReference>
<gene>
    <name evidence="6" type="ORF">GRI97_13930</name>
</gene>
<dbReference type="InterPro" id="IPR015422">
    <property type="entry name" value="PyrdxlP-dep_Trfase_small"/>
</dbReference>
<dbReference type="Pfam" id="PF01212">
    <property type="entry name" value="Beta_elim_lyase"/>
    <property type="match status" value="1"/>
</dbReference>
<dbReference type="InterPro" id="IPR015421">
    <property type="entry name" value="PyrdxlP-dep_Trfase_major"/>
</dbReference>